<keyword evidence="5" id="KW-0804">Transcription</keyword>
<sequence length="631" mass="74333">MEEIYSHILKIISENRFVSAKNLAIECRCSDKTIRTRIREINDNLKGAKIISKPRYGYCLEIIDENLYNQSIKQINDLYKLPNNSKERVEFLLRLLLSSNQYYKRDDLSDILYISSKTLSHDIQKLEQIIKKYDLRIERRPNYGIKVIGSEFNFRLCLSSLMFQNENDGEIADQLNLISKILTEIFEKYHFKMSDIALQNLINHIYISMNRIKQGWTIVPKGISLRKMNIDIEKEYIMAKEICIILKERTDCIFPECEVEYIAIHLAGKKMWTDSENFVVTQEIMKLTGNILNRVYEKFHIDFRHNLELKLGLCKHLVPMKFRINLNMNMRNPLLNKIKENYLYAYTIGEYACSIISSYYGKSIEDDEIGYIALHFALAIEQEQTFVTKKNILIVCASGLGTSQFLLYKYKEEFGKYIDKIEACGERELNKIDIQHFDYIFSTVPILSKVDIPIIQIDYFLNKNDIQTISKILTNENQHMYKYYSKELFIVNLNCKDRKEIIKEMCHTISLYEDIPQTFEKSILEREAITSTEFGNHVALTHPLEPLSQRTFACVAVLKDAIIWKEKEIKVVFLISIEQKKNKNIQDFYKMTSKLLMSEKYMNQFIKNPTFEDLMTILSTIEREYGENNAK</sequence>
<keyword evidence="2" id="KW-0677">Repeat</keyword>
<evidence type="ECO:0000259" key="8">
    <source>
        <dbReference type="PROSITE" id="PS51372"/>
    </source>
</evidence>
<keyword evidence="4" id="KW-0010">Activator</keyword>
<dbReference type="InterPro" id="IPR013011">
    <property type="entry name" value="PTS_EIIB_2"/>
</dbReference>
<feature type="domain" description="PTS EIIA type-2" evidence="6">
    <location>
        <begin position="482"/>
        <end position="621"/>
    </location>
</feature>
<dbReference type="PANTHER" id="PTHR30185:SF13">
    <property type="entry name" value="LICABCH OPERON REGULATOR-RELATED"/>
    <property type="match status" value="1"/>
</dbReference>
<dbReference type="Pfam" id="PF05043">
    <property type="entry name" value="Mga"/>
    <property type="match status" value="1"/>
</dbReference>
<evidence type="ECO:0000259" key="7">
    <source>
        <dbReference type="PROSITE" id="PS51099"/>
    </source>
</evidence>
<accession>A0A4R3YN64</accession>
<dbReference type="Pfam" id="PF00359">
    <property type="entry name" value="PTS_EIIA_2"/>
    <property type="match status" value="1"/>
</dbReference>
<dbReference type="Gene3D" id="3.40.930.10">
    <property type="entry name" value="Mannitol-specific EII, Chain A"/>
    <property type="match status" value="1"/>
</dbReference>
<dbReference type="GO" id="GO:0006355">
    <property type="term" value="P:regulation of DNA-templated transcription"/>
    <property type="evidence" value="ECO:0007669"/>
    <property type="project" value="InterPro"/>
</dbReference>
<dbReference type="PROSITE" id="PS51099">
    <property type="entry name" value="PTS_EIIB_TYPE_2"/>
    <property type="match status" value="1"/>
</dbReference>
<evidence type="ECO:0000256" key="4">
    <source>
        <dbReference type="ARBA" id="ARBA00023159"/>
    </source>
</evidence>
<evidence type="ECO:0000256" key="2">
    <source>
        <dbReference type="ARBA" id="ARBA00022737"/>
    </source>
</evidence>
<proteinExistence type="predicted"/>
<dbReference type="SUPFAM" id="SSF52794">
    <property type="entry name" value="PTS system IIB component-like"/>
    <property type="match status" value="1"/>
</dbReference>
<evidence type="ECO:0000313" key="10">
    <source>
        <dbReference type="Proteomes" id="UP000295515"/>
    </source>
</evidence>
<dbReference type="Pfam" id="PF08279">
    <property type="entry name" value="HTH_11"/>
    <property type="match status" value="1"/>
</dbReference>
<dbReference type="InterPro" id="IPR016152">
    <property type="entry name" value="PTrfase/Anion_transptr"/>
</dbReference>
<dbReference type="InterPro" id="IPR036634">
    <property type="entry name" value="PRD_sf"/>
</dbReference>
<comment type="caution">
    <text evidence="9">The sequence shown here is derived from an EMBL/GenBank/DDBJ whole genome shotgun (WGS) entry which is preliminary data.</text>
</comment>
<dbReference type="GeneID" id="98916263"/>
<evidence type="ECO:0000313" key="9">
    <source>
        <dbReference type="EMBL" id="TCV93766.1"/>
    </source>
</evidence>
<evidence type="ECO:0000256" key="3">
    <source>
        <dbReference type="ARBA" id="ARBA00023015"/>
    </source>
</evidence>
<dbReference type="InterPro" id="IPR007737">
    <property type="entry name" value="Mga_HTH"/>
</dbReference>
<organism evidence="9 10">
    <name type="scientific">Longibaculum muris</name>
    <dbReference type="NCBI Taxonomy" id="1796628"/>
    <lineage>
        <taxon>Bacteria</taxon>
        <taxon>Bacillati</taxon>
        <taxon>Bacillota</taxon>
        <taxon>Erysipelotrichia</taxon>
        <taxon>Erysipelotrichales</taxon>
        <taxon>Coprobacillaceae</taxon>
        <taxon>Longibaculum</taxon>
    </lineage>
</organism>
<feature type="domain" description="PRD" evidence="8">
    <location>
        <begin position="169"/>
        <end position="276"/>
    </location>
</feature>
<dbReference type="RefSeq" id="WP_066447893.1">
    <property type="nucleotide sequence ID" value="NZ_JANKBF010000009.1"/>
</dbReference>
<dbReference type="GO" id="GO:0008982">
    <property type="term" value="F:protein-N(PI)-phosphohistidine-sugar phosphotransferase activity"/>
    <property type="evidence" value="ECO:0007669"/>
    <property type="project" value="InterPro"/>
</dbReference>
<dbReference type="CDD" id="cd05568">
    <property type="entry name" value="PTS_IIB_bgl_like"/>
    <property type="match status" value="1"/>
</dbReference>
<dbReference type="InterPro" id="IPR050661">
    <property type="entry name" value="BglG_antiterminators"/>
</dbReference>
<dbReference type="InterPro" id="IPR013196">
    <property type="entry name" value="HTH_11"/>
</dbReference>
<dbReference type="PANTHER" id="PTHR30185">
    <property type="entry name" value="CRYPTIC BETA-GLUCOSIDE BGL OPERON ANTITERMINATOR"/>
    <property type="match status" value="1"/>
</dbReference>
<dbReference type="InterPro" id="IPR036388">
    <property type="entry name" value="WH-like_DNA-bd_sf"/>
</dbReference>
<protein>
    <submittedName>
        <fullName evidence="9">Lichenan operon transcriptional antiterminator</fullName>
    </submittedName>
</protein>
<gene>
    <name evidence="9" type="ORF">EDD60_1227</name>
</gene>
<evidence type="ECO:0000256" key="5">
    <source>
        <dbReference type="ARBA" id="ARBA00023163"/>
    </source>
</evidence>
<dbReference type="PROSITE" id="PS51372">
    <property type="entry name" value="PRD_2"/>
    <property type="match status" value="2"/>
</dbReference>
<dbReference type="Pfam" id="PF00874">
    <property type="entry name" value="PRD"/>
    <property type="match status" value="2"/>
</dbReference>
<dbReference type="Gene3D" id="1.10.10.10">
    <property type="entry name" value="Winged helix-like DNA-binding domain superfamily/Winged helix DNA-binding domain"/>
    <property type="match status" value="2"/>
</dbReference>
<dbReference type="Gene3D" id="3.40.50.2300">
    <property type="match status" value="1"/>
</dbReference>
<name>A0A4R3YN64_9FIRM</name>
<dbReference type="InterPro" id="IPR036095">
    <property type="entry name" value="PTS_EIIB-like_sf"/>
</dbReference>
<keyword evidence="3" id="KW-0805">Transcription regulation</keyword>
<dbReference type="PROSITE" id="PS51094">
    <property type="entry name" value="PTS_EIIA_TYPE_2"/>
    <property type="match status" value="1"/>
</dbReference>
<dbReference type="SUPFAM" id="SSF63520">
    <property type="entry name" value="PTS-regulatory domain, PRD"/>
    <property type="match status" value="2"/>
</dbReference>
<evidence type="ECO:0000259" key="6">
    <source>
        <dbReference type="PROSITE" id="PS51094"/>
    </source>
</evidence>
<feature type="domain" description="PRD" evidence="8">
    <location>
        <begin position="279"/>
        <end position="386"/>
    </location>
</feature>
<dbReference type="Proteomes" id="UP000295515">
    <property type="component" value="Unassembled WGS sequence"/>
</dbReference>
<dbReference type="GO" id="GO:0009401">
    <property type="term" value="P:phosphoenolpyruvate-dependent sugar phosphotransferase system"/>
    <property type="evidence" value="ECO:0007669"/>
    <property type="project" value="InterPro"/>
</dbReference>
<dbReference type="EMBL" id="SMCQ01000022">
    <property type="protein sequence ID" value="TCV93766.1"/>
    <property type="molecule type" value="Genomic_DNA"/>
</dbReference>
<keyword evidence="1" id="KW-0808">Transferase</keyword>
<dbReference type="Gene3D" id="1.10.1790.10">
    <property type="entry name" value="PRD domain"/>
    <property type="match status" value="2"/>
</dbReference>
<feature type="domain" description="PTS EIIB type-2" evidence="7">
    <location>
        <begin position="390"/>
        <end position="481"/>
    </location>
</feature>
<dbReference type="InterPro" id="IPR011608">
    <property type="entry name" value="PRD"/>
</dbReference>
<evidence type="ECO:0000256" key="1">
    <source>
        <dbReference type="ARBA" id="ARBA00022679"/>
    </source>
</evidence>
<dbReference type="AlphaFoldDB" id="A0A4R3YN64"/>
<reference evidence="9 10" key="1">
    <citation type="submission" date="2019-03" db="EMBL/GenBank/DDBJ databases">
        <title>Genomic Encyclopedia of Type Strains, Phase IV (KMG-IV): sequencing the most valuable type-strain genomes for metagenomic binning, comparative biology and taxonomic classification.</title>
        <authorList>
            <person name="Goeker M."/>
        </authorList>
    </citation>
    <scope>NUCLEOTIDE SEQUENCE [LARGE SCALE GENOMIC DNA]</scope>
    <source>
        <strain evidence="9 10">DSM 29487</strain>
    </source>
</reference>
<dbReference type="SUPFAM" id="SSF55804">
    <property type="entry name" value="Phoshotransferase/anion transport protein"/>
    <property type="match status" value="1"/>
</dbReference>
<dbReference type="InterPro" id="IPR002178">
    <property type="entry name" value="PTS_EIIA_type-2_dom"/>
</dbReference>
<keyword evidence="10" id="KW-1185">Reference proteome</keyword>